<evidence type="ECO:0000256" key="1">
    <source>
        <dbReference type="SAM" id="MobiDB-lite"/>
    </source>
</evidence>
<organism evidence="2 3">
    <name type="scientific">Trichonephila clavipes</name>
    <name type="common">Golden silk orbweaver</name>
    <name type="synonym">Nephila clavipes</name>
    <dbReference type="NCBI Taxonomy" id="2585209"/>
    <lineage>
        <taxon>Eukaryota</taxon>
        <taxon>Metazoa</taxon>
        <taxon>Ecdysozoa</taxon>
        <taxon>Arthropoda</taxon>
        <taxon>Chelicerata</taxon>
        <taxon>Arachnida</taxon>
        <taxon>Araneae</taxon>
        <taxon>Araneomorphae</taxon>
        <taxon>Entelegynae</taxon>
        <taxon>Araneoidea</taxon>
        <taxon>Nephilidae</taxon>
        <taxon>Trichonephila</taxon>
    </lineage>
</organism>
<proteinExistence type="predicted"/>
<keyword evidence="3" id="KW-1185">Reference proteome</keyword>
<accession>A0A8X6USA2</accession>
<dbReference type="Gene3D" id="3.30.420.10">
    <property type="entry name" value="Ribonuclease H-like superfamily/Ribonuclease H"/>
    <property type="match status" value="1"/>
</dbReference>
<feature type="region of interest" description="Disordered" evidence="1">
    <location>
        <begin position="131"/>
        <end position="166"/>
    </location>
</feature>
<reference evidence="2" key="1">
    <citation type="submission" date="2020-08" db="EMBL/GenBank/DDBJ databases">
        <title>Multicomponent nature underlies the extraordinary mechanical properties of spider dragline silk.</title>
        <authorList>
            <person name="Kono N."/>
            <person name="Nakamura H."/>
            <person name="Mori M."/>
            <person name="Yoshida Y."/>
            <person name="Ohtoshi R."/>
            <person name="Malay A.D."/>
            <person name="Moran D.A.P."/>
            <person name="Tomita M."/>
            <person name="Numata K."/>
            <person name="Arakawa K."/>
        </authorList>
    </citation>
    <scope>NUCLEOTIDE SEQUENCE</scope>
</reference>
<dbReference type="AlphaFoldDB" id="A0A8X6USA2"/>
<dbReference type="EMBL" id="BMAU01021103">
    <property type="protein sequence ID" value="GFX90586.1"/>
    <property type="molecule type" value="Genomic_DNA"/>
</dbReference>
<dbReference type="GO" id="GO:0003676">
    <property type="term" value="F:nucleic acid binding"/>
    <property type="evidence" value="ECO:0007669"/>
    <property type="project" value="InterPro"/>
</dbReference>
<name>A0A8X6USA2_TRICX</name>
<dbReference type="Proteomes" id="UP000887159">
    <property type="component" value="Unassembled WGS sequence"/>
</dbReference>
<comment type="caution">
    <text evidence="2">The sequence shown here is derived from an EMBL/GenBank/DDBJ whole genome shotgun (WGS) entry which is preliminary data.</text>
</comment>
<evidence type="ECO:0000313" key="3">
    <source>
        <dbReference type="Proteomes" id="UP000887159"/>
    </source>
</evidence>
<dbReference type="InterPro" id="IPR036397">
    <property type="entry name" value="RNaseH_sf"/>
</dbReference>
<protein>
    <submittedName>
        <fullName evidence="2">Transposable element Tcb2 transposase</fullName>
    </submittedName>
</protein>
<gene>
    <name evidence="2" type="primary">TCB2_157</name>
    <name evidence="2" type="ORF">TNCV_3194041</name>
</gene>
<evidence type="ECO:0000313" key="2">
    <source>
        <dbReference type="EMBL" id="GFX90586.1"/>
    </source>
</evidence>
<feature type="compositionally biased region" description="Basic and acidic residues" evidence="1">
    <location>
        <begin position="156"/>
        <end position="166"/>
    </location>
</feature>
<sequence>MGFRSRMPTRIPFLTAQTKALRLARARQQHWTVDDWKHVAWSDESRFQLNRADGRVRVRRQHLESMDPKCQQGTVQARKGSVIVRGMSSWHDMGPMIRLDTTLTGNRYVSILSDHLHQSMSIGHSDRLGEFQQDNATPHWPKIITDSSRSNLPKLDTPDDHQNLQT</sequence>